<evidence type="ECO:0000313" key="1">
    <source>
        <dbReference type="EMBL" id="SVE35073.1"/>
    </source>
</evidence>
<accession>A0A383CSP9</accession>
<gene>
    <name evidence="1" type="ORF">METZ01_LOCUS487927</name>
</gene>
<name>A0A383CSP9_9ZZZZ</name>
<protein>
    <submittedName>
        <fullName evidence="1">Uncharacterized protein</fullName>
    </submittedName>
</protein>
<sequence>IEQYSFLSTINGKNKKCYKNGHFQRFL</sequence>
<dbReference type="EMBL" id="UINC01211251">
    <property type="protein sequence ID" value="SVE35073.1"/>
    <property type="molecule type" value="Genomic_DNA"/>
</dbReference>
<organism evidence="1">
    <name type="scientific">marine metagenome</name>
    <dbReference type="NCBI Taxonomy" id="408172"/>
    <lineage>
        <taxon>unclassified sequences</taxon>
        <taxon>metagenomes</taxon>
        <taxon>ecological metagenomes</taxon>
    </lineage>
</organism>
<reference evidence="1" key="1">
    <citation type="submission" date="2018-05" db="EMBL/GenBank/DDBJ databases">
        <authorList>
            <person name="Lanie J.A."/>
            <person name="Ng W.-L."/>
            <person name="Kazmierczak K.M."/>
            <person name="Andrzejewski T.M."/>
            <person name="Davidsen T.M."/>
            <person name="Wayne K.J."/>
            <person name="Tettelin H."/>
            <person name="Glass J.I."/>
            <person name="Rusch D."/>
            <person name="Podicherti R."/>
            <person name="Tsui H.-C.T."/>
            <person name="Winkler M.E."/>
        </authorList>
    </citation>
    <scope>NUCLEOTIDE SEQUENCE</scope>
</reference>
<proteinExistence type="predicted"/>
<dbReference type="AlphaFoldDB" id="A0A383CSP9"/>
<feature type="non-terminal residue" evidence="1">
    <location>
        <position position="1"/>
    </location>
</feature>